<accession>A0AAW9PWI4</accession>
<evidence type="ECO:0008006" key="4">
    <source>
        <dbReference type="Google" id="ProtNLM"/>
    </source>
</evidence>
<feature type="signal peptide" evidence="1">
    <location>
        <begin position="1"/>
        <end position="24"/>
    </location>
</feature>
<reference evidence="2" key="1">
    <citation type="submission" date="2024-01" db="EMBL/GenBank/DDBJ databases">
        <title>Bank of Algae and Cyanobacteria of the Azores (BACA) strain genomes.</title>
        <authorList>
            <person name="Luz R."/>
            <person name="Cordeiro R."/>
            <person name="Fonseca A."/>
            <person name="Goncalves V."/>
        </authorList>
    </citation>
    <scope>NUCLEOTIDE SEQUENCE</scope>
    <source>
        <strain evidence="2">BACA0141</strain>
    </source>
</reference>
<protein>
    <recommendedName>
        <fullName evidence="4">DUF1795 domain-containing protein</fullName>
    </recommendedName>
</protein>
<dbReference type="EMBL" id="JAZBJZ010000013">
    <property type="protein sequence ID" value="MEE3716164.1"/>
    <property type="molecule type" value="Genomic_DNA"/>
</dbReference>
<gene>
    <name evidence="2" type="ORF">V2H45_05325</name>
</gene>
<dbReference type="AlphaFoldDB" id="A0AAW9PWI4"/>
<dbReference type="RefSeq" id="WP_330482591.1">
    <property type="nucleotide sequence ID" value="NZ_JAZBJZ010000013.1"/>
</dbReference>
<dbReference type="Proteomes" id="UP001333818">
    <property type="component" value="Unassembled WGS sequence"/>
</dbReference>
<organism evidence="2 3">
    <name type="scientific">Tumidithrix elongata BACA0141</name>
    <dbReference type="NCBI Taxonomy" id="2716417"/>
    <lineage>
        <taxon>Bacteria</taxon>
        <taxon>Bacillati</taxon>
        <taxon>Cyanobacteriota</taxon>
        <taxon>Cyanophyceae</taxon>
        <taxon>Pseudanabaenales</taxon>
        <taxon>Pseudanabaenaceae</taxon>
        <taxon>Tumidithrix</taxon>
        <taxon>Tumidithrix elongata</taxon>
    </lineage>
</organism>
<dbReference type="Gene3D" id="3.40.1000.10">
    <property type="entry name" value="Mog1/PsbP, alpha/beta/alpha sandwich"/>
    <property type="match status" value="1"/>
</dbReference>
<evidence type="ECO:0000313" key="3">
    <source>
        <dbReference type="Proteomes" id="UP001333818"/>
    </source>
</evidence>
<feature type="chain" id="PRO_5043589311" description="DUF1795 domain-containing protein" evidence="1">
    <location>
        <begin position="25"/>
        <end position="192"/>
    </location>
</feature>
<keyword evidence="3" id="KW-1185">Reference proteome</keyword>
<evidence type="ECO:0000256" key="1">
    <source>
        <dbReference type="SAM" id="SignalP"/>
    </source>
</evidence>
<keyword evidence="1" id="KW-0732">Signal</keyword>
<name>A0AAW9PWI4_9CYAN</name>
<comment type="caution">
    <text evidence="2">The sequence shown here is derived from an EMBL/GenBank/DDBJ whole genome shotgun (WGS) entry which is preliminary data.</text>
</comment>
<sequence>MFKSNFATAMILSAIALMGLGLHGCNFTSSNFAPSSQTTSSTPSLGDRYAFKQGGFSLQIPKGWQPKAIADLKYEAIVDPKAIAGFSNSINFIDEAFSGSLADYESANFQLAEKAFKNFKTIARTEFKTDAGASGIQIATESEQLGNRLRQVFFIVDAPQGTKLIVTYTCLAKDGDRFAPLFVASLKSLQFN</sequence>
<evidence type="ECO:0000313" key="2">
    <source>
        <dbReference type="EMBL" id="MEE3716164.1"/>
    </source>
</evidence>
<proteinExistence type="predicted"/>